<dbReference type="InterPro" id="IPR017996">
    <property type="entry name" value="MRJP/yellow-related"/>
</dbReference>
<sequence>MQNPLSHWTRPLTIMSLLMASFLPTQTIAQSVSPAPIDYGAKAGAPLTEVGTYPWLANAAALTSDGTIFLGLPRWPGYEATPGIAVLDPQSDTLRAFPGGAWNTWTPDAPTGEALVNVNTIHIFDDDTLWAVDQGTPFFGPKVDEAAAKVLQFDTKTGKLLRKIVLGPDILPEGGSLNDLRLDAENAYFTDSGLGGIVIVNLETGKALRRLDGHVSVTANPQRPPIGEKGQILTNPQGAQIQVHSDPIEISPDGQWLYYQPLSGPLYRVPTKALRDETLSEADLEKQVEFVYDTPPLVGTAMDSKGNLYMAEMDRPRITVLSPDGTLRVLAQDDRLWGPDAMVISDDRALYVPIPQTGRLAANRGPDGKNMIEPPFRLFRMALPDWAGDRERVPPVFR</sequence>
<evidence type="ECO:0000313" key="5">
    <source>
        <dbReference type="Proteomes" id="UP001438953"/>
    </source>
</evidence>
<reference evidence="4 5" key="1">
    <citation type="submission" date="2024-06" db="EMBL/GenBank/DDBJ databases">
        <title>Thioclava kandeliae sp. nov. from a rhizosphere soil sample of Kandelia candel in a mangrove.</title>
        <authorList>
            <person name="Mu T."/>
        </authorList>
    </citation>
    <scope>NUCLEOTIDE SEQUENCE [LARGE SCALE GENOMIC DNA]</scope>
    <source>
        <strain evidence="4 5">CPCC 100088</strain>
    </source>
</reference>
<evidence type="ECO:0000256" key="3">
    <source>
        <dbReference type="SAM" id="SignalP"/>
    </source>
</evidence>
<dbReference type="SUPFAM" id="SSF101898">
    <property type="entry name" value="NHL repeat"/>
    <property type="match status" value="1"/>
</dbReference>
<evidence type="ECO:0000313" key="4">
    <source>
        <dbReference type="EMBL" id="MER5172350.1"/>
    </source>
</evidence>
<protein>
    <submittedName>
        <fullName evidence="4">L-dopachrome tautomerase-related protein</fullName>
    </submittedName>
</protein>
<evidence type="ECO:0000256" key="1">
    <source>
        <dbReference type="ARBA" id="ARBA00004613"/>
    </source>
</evidence>
<dbReference type="Pfam" id="PF03022">
    <property type="entry name" value="MRJP"/>
    <property type="match status" value="1"/>
</dbReference>
<dbReference type="Gene3D" id="2.120.10.30">
    <property type="entry name" value="TolB, C-terminal domain"/>
    <property type="match status" value="1"/>
</dbReference>
<feature type="chain" id="PRO_5046277820" evidence="3">
    <location>
        <begin position="30"/>
        <end position="398"/>
    </location>
</feature>
<dbReference type="PANTHER" id="PTHR10009">
    <property type="entry name" value="PROTEIN YELLOW-RELATED"/>
    <property type="match status" value="1"/>
</dbReference>
<dbReference type="RefSeq" id="WP_350937132.1">
    <property type="nucleotide sequence ID" value="NZ_JAYWLC010000008.1"/>
</dbReference>
<feature type="signal peptide" evidence="3">
    <location>
        <begin position="1"/>
        <end position="29"/>
    </location>
</feature>
<keyword evidence="2" id="KW-0964">Secreted</keyword>
<keyword evidence="5" id="KW-1185">Reference proteome</keyword>
<evidence type="ECO:0000256" key="2">
    <source>
        <dbReference type="ARBA" id="ARBA00022525"/>
    </source>
</evidence>
<dbReference type="PANTHER" id="PTHR10009:SF18">
    <property type="entry name" value="PROTEIN YELLOW-LIKE PROTEIN"/>
    <property type="match status" value="1"/>
</dbReference>
<organism evidence="4 5">
    <name type="scientific">Thioclava kandeliae</name>
    <dbReference type="NCBI Taxonomy" id="3070818"/>
    <lineage>
        <taxon>Bacteria</taxon>
        <taxon>Pseudomonadati</taxon>
        <taxon>Pseudomonadota</taxon>
        <taxon>Alphaproteobacteria</taxon>
        <taxon>Rhodobacterales</taxon>
        <taxon>Paracoccaceae</taxon>
        <taxon>Thioclava</taxon>
    </lineage>
</organism>
<keyword evidence="3" id="KW-0732">Signal</keyword>
<proteinExistence type="predicted"/>
<dbReference type="InterPro" id="IPR011042">
    <property type="entry name" value="6-blade_b-propeller_TolB-like"/>
</dbReference>
<name>A0ABV1SHG6_9RHOB</name>
<accession>A0ABV1SHG6</accession>
<gene>
    <name evidence="4" type="ORF">VSX56_11255</name>
</gene>
<dbReference type="Proteomes" id="UP001438953">
    <property type="component" value="Unassembled WGS sequence"/>
</dbReference>
<comment type="caution">
    <text evidence="4">The sequence shown here is derived from an EMBL/GenBank/DDBJ whole genome shotgun (WGS) entry which is preliminary data.</text>
</comment>
<comment type="subcellular location">
    <subcellularLocation>
        <location evidence="1">Secreted</location>
    </subcellularLocation>
</comment>
<dbReference type="EMBL" id="JAYWLC010000008">
    <property type="protein sequence ID" value="MER5172350.1"/>
    <property type="molecule type" value="Genomic_DNA"/>
</dbReference>